<sequence>MVNHAFQLVTKWSSIVLRRMSLRGQCYPLGHELFENCVTRVCEQNAQGGIGFVSKVIKCPNGDECVAPGTPFSATLDGEVYGNTVCEVLADGRVIFRYQQ</sequence>
<dbReference type="KEGG" id="lgi:LOTGIDRAFT_239735"/>
<dbReference type="HOGENOM" id="CLU_2309162_0_0_1"/>
<dbReference type="GeneID" id="20251150"/>
<dbReference type="CTD" id="20251150"/>
<keyword evidence="2" id="KW-1185">Reference proteome</keyword>
<reference evidence="1 2" key="1">
    <citation type="journal article" date="2013" name="Nature">
        <title>Insights into bilaterian evolution from three spiralian genomes.</title>
        <authorList>
            <person name="Simakov O."/>
            <person name="Marletaz F."/>
            <person name="Cho S.J."/>
            <person name="Edsinger-Gonzales E."/>
            <person name="Havlak P."/>
            <person name="Hellsten U."/>
            <person name="Kuo D.H."/>
            <person name="Larsson T."/>
            <person name="Lv J."/>
            <person name="Arendt D."/>
            <person name="Savage R."/>
            <person name="Osoegawa K."/>
            <person name="de Jong P."/>
            <person name="Grimwood J."/>
            <person name="Chapman J.A."/>
            <person name="Shapiro H."/>
            <person name="Aerts A."/>
            <person name="Otillar R.P."/>
            <person name="Terry A.Y."/>
            <person name="Boore J.L."/>
            <person name="Grigoriev I.V."/>
            <person name="Lindberg D.R."/>
            <person name="Seaver E.C."/>
            <person name="Weisblat D.A."/>
            <person name="Putnam N.H."/>
            <person name="Rokhsar D.S."/>
        </authorList>
    </citation>
    <scope>NUCLEOTIDE SEQUENCE [LARGE SCALE GENOMIC DNA]</scope>
</reference>
<dbReference type="AlphaFoldDB" id="V4CDY0"/>
<dbReference type="EMBL" id="KB200841">
    <property type="protein sequence ID" value="ESP00155.1"/>
    <property type="molecule type" value="Genomic_DNA"/>
</dbReference>
<accession>V4CDY0</accession>
<gene>
    <name evidence="1" type="ORF">LOTGIDRAFT_239735</name>
</gene>
<proteinExistence type="predicted"/>
<dbReference type="RefSeq" id="XP_009049158.1">
    <property type="nucleotide sequence ID" value="XM_009050910.1"/>
</dbReference>
<organism evidence="1 2">
    <name type="scientific">Lottia gigantea</name>
    <name type="common">Giant owl limpet</name>
    <dbReference type="NCBI Taxonomy" id="225164"/>
    <lineage>
        <taxon>Eukaryota</taxon>
        <taxon>Metazoa</taxon>
        <taxon>Spiralia</taxon>
        <taxon>Lophotrochozoa</taxon>
        <taxon>Mollusca</taxon>
        <taxon>Gastropoda</taxon>
        <taxon>Patellogastropoda</taxon>
        <taxon>Lottioidea</taxon>
        <taxon>Lottiidae</taxon>
        <taxon>Lottia</taxon>
    </lineage>
</organism>
<protein>
    <submittedName>
        <fullName evidence="1">Uncharacterized protein</fullName>
    </submittedName>
</protein>
<name>V4CDY0_LOTGI</name>
<dbReference type="Proteomes" id="UP000030746">
    <property type="component" value="Unassembled WGS sequence"/>
</dbReference>
<evidence type="ECO:0000313" key="2">
    <source>
        <dbReference type="Proteomes" id="UP000030746"/>
    </source>
</evidence>
<evidence type="ECO:0000313" key="1">
    <source>
        <dbReference type="EMBL" id="ESP00155.1"/>
    </source>
</evidence>